<accession>A0A1V5ZL80</accession>
<name>A0A1V5ZL80_9BACT</name>
<protein>
    <submittedName>
        <fullName evidence="1">Uncharacterized protein</fullName>
    </submittedName>
</protein>
<proteinExistence type="predicted"/>
<dbReference type="EMBL" id="MWDB01000027">
    <property type="protein sequence ID" value="OQB40955.1"/>
    <property type="molecule type" value="Genomic_DNA"/>
</dbReference>
<organism evidence="1">
    <name type="scientific">candidate division CPR1 bacterium ADurb.Bin160</name>
    <dbReference type="NCBI Taxonomy" id="1852826"/>
    <lineage>
        <taxon>Bacteria</taxon>
        <taxon>candidate division CPR1</taxon>
    </lineage>
</organism>
<sequence>MAEEYLKNNLFIKDRPITNEEFGHSITKIDKDVYQIKYSHQFE</sequence>
<gene>
    <name evidence="1" type="ORF">BWY04_01112</name>
</gene>
<dbReference type="AlphaFoldDB" id="A0A1V5ZL80"/>
<evidence type="ECO:0000313" key="1">
    <source>
        <dbReference type="EMBL" id="OQB40955.1"/>
    </source>
</evidence>
<reference evidence="1" key="1">
    <citation type="submission" date="2017-02" db="EMBL/GenBank/DDBJ databases">
        <title>Delving into the versatile metabolic prowess of the omnipresent phylum Bacteroidetes.</title>
        <authorList>
            <person name="Nobu M.K."/>
            <person name="Mei R."/>
            <person name="Narihiro T."/>
            <person name="Kuroda K."/>
            <person name="Liu W.-T."/>
        </authorList>
    </citation>
    <scope>NUCLEOTIDE SEQUENCE</scope>
    <source>
        <strain evidence="1">ADurb.Bin160</strain>
    </source>
</reference>
<dbReference type="Proteomes" id="UP000485621">
    <property type="component" value="Unassembled WGS sequence"/>
</dbReference>
<comment type="caution">
    <text evidence="1">The sequence shown here is derived from an EMBL/GenBank/DDBJ whole genome shotgun (WGS) entry which is preliminary data.</text>
</comment>